<dbReference type="InterPro" id="IPR027417">
    <property type="entry name" value="P-loop_NTPase"/>
</dbReference>
<organism evidence="2 3">
    <name type="scientific">Rhodanobacter glycinis</name>
    <dbReference type="NCBI Taxonomy" id="582702"/>
    <lineage>
        <taxon>Bacteria</taxon>
        <taxon>Pseudomonadati</taxon>
        <taxon>Pseudomonadota</taxon>
        <taxon>Gammaproteobacteria</taxon>
        <taxon>Lysobacterales</taxon>
        <taxon>Rhodanobacteraceae</taxon>
        <taxon>Rhodanobacter</taxon>
    </lineage>
</organism>
<dbReference type="PANTHER" id="PTHR46312">
    <property type="entry name" value="NACHT DOMAIN-CONTAINING PROTEIN"/>
    <property type="match status" value="1"/>
</dbReference>
<dbReference type="EMBL" id="FOSR01000006">
    <property type="protein sequence ID" value="SFK75192.1"/>
    <property type="molecule type" value="Genomic_DNA"/>
</dbReference>
<accession>A0A1I4C2A3</accession>
<evidence type="ECO:0000259" key="1">
    <source>
        <dbReference type="Pfam" id="PF05729"/>
    </source>
</evidence>
<dbReference type="PANTHER" id="PTHR46312:SF2">
    <property type="entry name" value="NUCLEOTIDE-BINDING OLIGOMERIZATION DOMAIN-CONTAINING PROTEIN 2-LIKE"/>
    <property type="match status" value="1"/>
</dbReference>
<evidence type="ECO:0000313" key="2">
    <source>
        <dbReference type="EMBL" id="SFK75192.1"/>
    </source>
</evidence>
<dbReference type="AlphaFoldDB" id="A0A1I4C2A3"/>
<protein>
    <submittedName>
        <fullName evidence="2">NACHT domain-containing protein</fullName>
    </submittedName>
</protein>
<evidence type="ECO:0000313" key="3">
    <source>
        <dbReference type="Proteomes" id="UP000198725"/>
    </source>
</evidence>
<reference evidence="3" key="1">
    <citation type="submission" date="2016-10" db="EMBL/GenBank/DDBJ databases">
        <authorList>
            <person name="Varghese N."/>
            <person name="Submissions S."/>
        </authorList>
    </citation>
    <scope>NUCLEOTIDE SEQUENCE [LARGE SCALE GENOMIC DNA]</scope>
    <source>
        <strain evidence="3">MO64</strain>
    </source>
</reference>
<dbReference type="Proteomes" id="UP000198725">
    <property type="component" value="Unassembled WGS sequence"/>
</dbReference>
<gene>
    <name evidence="2" type="ORF">SAMN05192579_10674</name>
</gene>
<keyword evidence="3" id="KW-1185">Reference proteome</keyword>
<name>A0A1I4C2A3_9GAMM</name>
<dbReference type="Gene3D" id="3.40.50.300">
    <property type="entry name" value="P-loop containing nucleotide triphosphate hydrolases"/>
    <property type="match status" value="1"/>
</dbReference>
<dbReference type="SUPFAM" id="SSF52540">
    <property type="entry name" value="P-loop containing nucleoside triphosphate hydrolases"/>
    <property type="match status" value="1"/>
</dbReference>
<dbReference type="Pfam" id="PF05729">
    <property type="entry name" value="NACHT"/>
    <property type="match status" value="1"/>
</dbReference>
<dbReference type="InterPro" id="IPR007111">
    <property type="entry name" value="NACHT_NTPase"/>
</dbReference>
<dbReference type="RefSeq" id="WP_092703195.1">
    <property type="nucleotide sequence ID" value="NZ_FOSR01000006.1"/>
</dbReference>
<sequence length="653" mass="73500">MAFFETMLVASGVAANKSIASTMAKKAANSFWDKVLAPLLKSRKAHNSIVNGSKKYISRLDKATKTISTVAIPGGSIALSDVYVPLTLVDQANKVSLKLDKYPESFFEANKRILITDTAGMGKSTALKFIVQAVLLQLKAIPILVELRKIASGETLYGYICKEFSGCDQEVCGTVLEEVLSAGNVLLLLDGYDEIEDGLRKRINGEISELSAKFEKCNFIVSSRPDSELKGLSDFKEYRIRPLEMQEAFTLIKKYGHDGDVAERLISKVKSNNQIHEFLRNPLLVSLLFKAFEYKGTIPFKRHIFFRQVYDALYQDHDLSKGAGFERKKKTGLDIEDFHKAVRALGIVTFFIGRVQYSNEEFHASIESAKRIVDPLNFEAGKLRVDLLSAVPIFQKDGVDIRWAHKAFQDYFSAQYIFFDSGSTRDELIKKLVDPANPRKNENILVMLADLDRRLVRSLVSKPFLSDCLVEFDKSRFRDRESGFQMFLAEKFGDIFFIRKAYVDSTLKDDFSGFGKFMDDVKKFGLRSNFQSASHVSLNGGKLTVCNTPFLDKFRLISALEPDRSLGSGLPVSMLGAIDRFSHILDEPICSFFDLLEDSTSPDKTKDLLSLLERSHGVRTMSLDEAREIVDSVNEPLNHDLDWLMSVIPKKAN</sequence>
<feature type="domain" description="NACHT" evidence="1">
    <location>
        <begin position="113"/>
        <end position="258"/>
    </location>
</feature>
<proteinExistence type="predicted"/>